<feature type="domain" description="Fibrinogen C-terminal" evidence="2">
    <location>
        <begin position="136"/>
        <end position="350"/>
    </location>
</feature>
<dbReference type="InterPro" id="IPR043473">
    <property type="entry name" value="S2_sf_CoV"/>
</dbReference>
<dbReference type="InterPro" id="IPR036056">
    <property type="entry name" value="Fibrinogen-like_C"/>
</dbReference>
<keyword evidence="4" id="KW-1185">Reference proteome</keyword>
<dbReference type="SUPFAM" id="SSF56496">
    <property type="entry name" value="Fibrinogen C-terminal domain-like"/>
    <property type="match status" value="1"/>
</dbReference>
<dbReference type="GO" id="GO:0005615">
    <property type="term" value="C:extracellular space"/>
    <property type="evidence" value="ECO:0007669"/>
    <property type="project" value="TreeGrafter"/>
</dbReference>
<dbReference type="PROSITE" id="PS00514">
    <property type="entry name" value="FIBRINOGEN_C_1"/>
    <property type="match status" value="1"/>
</dbReference>
<proteinExistence type="predicted"/>
<dbReference type="EMBL" id="BMAT01012202">
    <property type="protein sequence ID" value="GFR87915.1"/>
    <property type="molecule type" value="Genomic_DNA"/>
</dbReference>
<evidence type="ECO:0000259" key="2">
    <source>
        <dbReference type="PROSITE" id="PS51406"/>
    </source>
</evidence>
<dbReference type="InterPro" id="IPR050373">
    <property type="entry name" value="Fibrinogen_C-term_domain"/>
</dbReference>
<reference evidence="3 4" key="1">
    <citation type="journal article" date="2021" name="Elife">
        <title>Chloroplast acquisition without the gene transfer in kleptoplastic sea slugs, Plakobranchus ocellatus.</title>
        <authorList>
            <person name="Maeda T."/>
            <person name="Takahashi S."/>
            <person name="Yoshida T."/>
            <person name="Shimamura S."/>
            <person name="Takaki Y."/>
            <person name="Nagai Y."/>
            <person name="Toyoda A."/>
            <person name="Suzuki Y."/>
            <person name="Arimoto A."/>
            <person name="Ishii H."/>
            <person name="Satoh N."/>
            <person name="Nishiyama T."/>
            <person name="Hasebe M."/>
            <person name="Maruyama T."/>
            <person name="Minagawa J."/>
            <person name="Obokata J."/>
            <person name="Shigenobu S."/>
        </authorList>
    </citation>
    <scope>NUCLEOTIDE SEQUENCE [LARGE SCALE GENOMIC DNA]</scope>
</reference>
<gene>
    <name evidence="3" type="ORF">ElyMa_006088500</name>
</gene>
<dbReference type="PANTHER" id="PTHR19143">
    <property type="entry name" value="FIBRINOGEN/TENASCIN/ANGIOPOEITIN"/>
    <property type="match status" value="1"/>
</dbReference>
<dbReference type="InterPro" id="IPR020837">
    <property type="entry name" value="Fibrinogen_CS"/>
</dbReference>
<dbReference type="SMART" id="SM00186">
    <property type="entry name" value="FBG"/>
    <property type="match status" value="1"/>
</dbReference>
<evidence type="ECO:0000313" key="3">
    <source>
        <dbReference type="EMBL" id="GFR87915.1"/>
    </source>
</evidence>
<evidence type="ECO:0000313" key="4">
    <source>
        <dbReference type="Proteomes" id="UP000762676"/>
    </source>
</evidence>
<comment type="caution">
    <text evidence="3">The sequence shown here is derived from an EMBL/GenBank/DDBJ whole genome shotgun (WGS) entry which is preliminary data.</text>
</comment>
<evidence type="ECO:0000256" key="1">
    <source>
        <dbReference type="ARBA" id="ARBA00023157"/>
    </source>
</evidence>
<dbReference type="AlphaFoldDB" id="A0AAV4GSW6"/>
<dbReference type="Gene3D" id="3.90.215.10">
    <property type="entry name" value="Gamma Fibrinogen, chain A, domain 1"/>
    <property type="match status" value="1"/>
</dbReference>
<dbReference type="Pfam" id="PF00147">
    <property type="entry name" value="Fibrinogen_C"/>
    <property type="match status" value="1"/>
</dbReference>
<dbReference type="CDD" id="cd00087">
    <property type="entry name" value="FReD"/>
    <property type="match status" value="1"/>
</dbReference>
<dbReference type="Proteomes" id="UP000762676">
    <property type="component" value="Unassembled WGS sequence"/>
</dbReference>
<dbReference type="PROSITE" id="PS51406">
    <property type="entry name" value="FIBRINOGEN_C_2"/>
    <property type="match status" value="1"/>
</dbReference>
<name>A0AAV4GSW6_9GAST</name>
<accession>A0AAV4GSW6</accession>
<protein>
    <submittedName>
        <fullName evidence="3">Fibrinogen C domain-containing protein 1</fullName>
    </submittedName>
</protein>
<sequence>MAYKKASEGRQAKDQLFSASHHDTATVCSNLYKLLETGLSNTSNSIDTIHENLSEQRNVHNSETIALEKAQLELNDTFNSIYTLTSNIYPRLENLQDRLGAKLDQLEVDRNNSAAESRSAFTQLKTSIARKVEATITEFFTPNSCRKGAIYPPPQTPFPYPVIYPHGNGDLNIPYLCDPVTDDGGWVIIQRRSSDAGNFYRGWQDYKDGFGTLDDNFWLGNKHIYALTSQGKYELRVDMGNIKGKATYAHYSEFSIDGESNRYTLRLGTYSGTAGDSLSRHNGRAFSTFDKDNDRSPRGNCAVARKGAWWYDKCNDSNLNGNWADHANSQGAKHQKWGLSYSEMKIRRVEVD</sequence>
<dbReference type="SUPFAM" id="SSF111474">
    <property type="entry name" value="Coronavirus S2 glycoprotein"/>
    <property type="match status" value="1"/>
</dbReference>
<dbReference type="Gene3D" id="1.20.5.300">
    <property type="match status" value="1"/>
</dbReference>
<keyword evidence="1" id="KW-1015">Disulfide bond</keyword>
<dbReference type="InterPro" id="IPR002181">
    <property type="entry name" value="Fibrinogen_a/b/g_C_dom"/>
</dbReference>
<organism evidence="3 4">
    <name type="scientific">Elysia marginata</name>
    <dbReference type="NCBI Taxonomy" id="1093978"/>
    <lineage>
        <taxon>Eukaryota</taxon>
        <taxon>Metazoa</taxon>
        <taxon>Spiralia</taxon>
        <taxon>Lophotrochozoa</taxon>
        <taxon>Mollusca</taxon>
        <taxon>Gastropoda</taxon>
        <taxon>Heterobranchia</taxon>
        <taxon>Euthyneura</taxon>
        <taxon>Panpulmonata</taxon>
        <taxon>Sacoglossa</taxon>
        <taxon>Placobranchoidea</taxon>
        <taxon>Plakobranchidae</taxon>
        <taxon>Elysia</taxon>
    </lineage>
</organism>
<dbReference type="InterPro" id="IPR014716">
    <property type="entry name" value="Fibrinogen_a/b/g_C_1"/>
</dbReference>